<dbReference type="EMBL" id="LSSM01000351">
    <property type="protein sequence ID" value="OMJ29201.1"/>
    <property type="molecule type" value="Genomic_DNA"/>
</dbReference>
<dbReference type="Proteomes" id="UP000187429">
    <property type="component" value="Unassembled WGS sequence"/>
</dbReference>
<gene>
    <name evidence="2" type="ORF">AYI69_g1300</name>
</gene>
<keyword evidence="3" id="KW-1185">Reference proteome</keyword>
<sequence length="260" mass="28665">MLNSENRHENDKDEKSQENKDTKILESTVTVDADESSTVTVDADESFTVTVDADERSTVTVDADESSTVTVDADESFTVTVDADERSTVTVDADERSTVTVEVDERSTVTDDSMGNSFSMNDQQIMYDPAAQELTDKNDINRLIGLVLRNSGFGRKSIDAKAEPSVDRVYGGGPTRTNVVNRYTSPGLNTARAHQNNGASVSTFEGNERNYIRGNVIDLRRPTLSEDYADFRKPRTLDEPGVFVPVVRSTTEYMINPALI</sequence>
<comment type="caution">
    <text evidence="2">The sequence shown here is derived from an EMBL/GenBank/DDBJ whole genome shotgun (WGS) entry which is preliminary data.</text>
</comment>
<evidence type="ECO:0000313" key="2">
    <source>
        <dbReference type="EMBL" id="OMJ29201.1"/>
    </source>
</evidence>
<evidence type="ECO:0000256" key="1">
    <source>
        <dbReference type="SAM" id="MobiDB-lite"/>
    </source>
</evidence>
<name>A0A1R1YQN1_9FUNG</name>
<feature type="region of interest" description="Disordered" evidence="1">
    <location>
        <begin position="1"/>
        <end position="29"/>
    </location>
</feature>
<proteinExistence type="predicted"/>
<feature type="compositionally biased region" description="Basic and acidic residues" evidence="1">
    <location>
        <begin position="1"/>
        <end position="24"/>
    </location>
</feature>
<organism evidence="2 3">
    <name type="scientific">Smittium culicis</name>
    <dbReference type="NCBI Taxonomy" id="133412"/>
    <lineage>
        <taxon>Eukaryota</taxon>
        <taxon>Fungi</taxon>
        <taxon>Fungi incertae sedis</taxon>
        <taxon>Zoopagomycota</taxon>
        <taxon>Kickxellomycotina</taxon>
        <taxon>Harpellomycetes</taxon>
        <taxon>Harpellales</taxon>
        <taxon>Legeriomycetaceae</taxon>
        <taxon>Smittium</taxon>
    </lineage>
</organism>
<accession>A0A1R1YQN1</accession>
<protein>
    <submittedName>
        <fullName evidence="2">Replicase polyprotein 1a</fullName>
    </submittedName>
</protein>
<dbReference type="AlphaFoldDB" id="A0A1R1YQN1"/>
<evidence type="ECO:0000313" key="3">
    <source>
        <dbReference type="Proteomes" id="UP000187429"/>
    </source>
</evidence>
<dbReference type="OrthoDB" id="6162636at2759"/>
<reference evidence="3" key="1">
    <citation type="submission" date="2017-01" db="EMBL/GenBank/DDBJ databases">
        <authorList>
            <person name="Wang Y."/>
            <person name="White M."/>
            <person name="Kvist S."/>
            <person name="Moncalvo J.-M."/>
        </authorList>
    </citation>
    <scope>NUCLEOTIDE SEQUENCE [LARGE SCALE GENOMIC DNA]</scope>
    <source>
        <strain evidence="3">ID-206-W2</strain>
    </source>
</reference>